<evidence type="ECO:0000313" key="1">
    <source>
        <dbReference type="EMBL" id="OCT64749.1"/>
    </source>
</evidence>
<dbReference type="AlphaFoldDB" id="A0A974C1G3"/>
<dbReference type="Proteomes" id="UP000694892">
    <property type="component" value="Chromosome 8S"/>
</dbReference>
<proteinExistence type="predicted"/>
<sequence length="77" mass="8490">MYIMHSSLGNPTNKQFRAVIKLWCQSCSRACDGTREMPERGGYKEQTGGARKVQSVYQAVWQGQQAGILEGGIGNPK</sequence>
<evidence type="ECO:0000313" key="2">
    <source>
        <dbReference type="Proteomes" id="UP000694892"/>
    </source>
</evidence>
<accession>A0A974C1G3</accession>
<protein>
    <submittedName>
        <fullName evidence="1">Uncharacterized protein</fullName>
    </submittedName>
</protein>
<organism evidence="1 2">
    <name type="scientific">Xenopus laevis</name>
    <name type="common">African clawed frog</name>
    <dbReference type="NCBI Taxonomy" id="8355"/>
    <lineage>
        <taxon>Eukaryota</taxon>
        <taxon>Metazoa</taxon>
        <taxon>Chordata</taxon>
        <taxon>Craniata</taxon>
        <taxon>Vertebrata</taxon>
        <taxon>Euteleostomi</taxon>
        <taxon>Amphibia</taxon>
        <taxon>Batrachia</taxon>
        <taxon>Anura</taxon>
        <taxon>Pipoidea</taxon>
        <taxon>Pipidae</taxon>
        <taxon>Xenopodinae</taxon>
        <taxon>Xenopus</taxon>
        <taxon>Xenopus</taxon>
    </lineage>
</organism>
<name>A0A974C1G3_XENLA</name>
<dbReference type="EMBL" id="CM004481">
    <property type="protein sequence ID" value="OCT64749.1"/>
    <property type="molecule type" value="Genomic_DNA"/>
</dbReference>
<reference evidence="2" key="1">
    <citation type="journal article" date="2016" name="Nature">
        <title>Genome evolution in the allotetraploid frog Xenopus laevis.</title>
        <authorList>
            <person name="Session A.M."/>
            <person name="Uno Y."/>
            <person name="Kwon T."/>
            <person name="Chapman J.A."/>
            <person name="Toyoda A."/>
            <person name="Takahashi S."/>
            <person name="Fukui A."/>
            <person name="Hikosaka A."/>
            <person name="Suzuki A."/>
            <person name="Kondo M."/>
            <person name="van Heeringen S.J."/>
            <person name="Quigley I."/>
            <person name="Heinz S."/>
            <person name="Ogino H."/>
            <person name="Ochi H."/>
            <person name="Hellsten U."/>
            <person name="Lyons J.B."/>
            <person name="Simakov O."/>
            <person name="Putnam N."/>
            <person name="Stites J."/>
            <person name="Kuroki Y."/>
            <person name="Tanaka T."/>
            <person name="Michiue T."/>
            <person name="Watanabe M."/>
            <person name="Bogdanovic O."/>
            <person name="Lister R."/>
            <person name="Georgiou G."/>
            <person name="Paranjpe S.S."/>
            <person name="van Kruijsbergen I."/>
            <person name="Shu S."/>
            <person name="Carlson J."/>
            <person name="Kinoshita T."/>
            <person name="Ohta Y."/>
            <person name="Mawaribuchi S."/>
            <person name="Jenkins J."/>
            <person name="Grimwood J."/>
            <person name="Schmutz J."/>
            <person name="Mitros T."/>
            <person name="Mozaffari S.V."/>
            <person name="Suzuki Y."/>
            <person name="Haramoto Y."/>
            <person name="Yamamoto T.S."/>
            <person name="Takagi C."/>
            <person name="Heald R."/>
            <person name="Miller K."/>
            <person name="Haudenschild C."/>
            <person name="Kitzman J."/>
            <person name="Nakayama T."/>
            <person name="Izutsu Y."/>
            <person name="Robert J."/>
            <person name="Fortriede J."/>
            <person name="Burns K."/>
            <person name="Lotay V."/>
            <person name="Karimi K."/>
            <person name="Yasuoka Y."/>
            <person name="Dichmann D.S."/>
            <person name="Flajnik M.F."/>
            <person name="Houston D.W."/>
            <person name="Shendure J."/>
            <person name="DuPasquier L."/>
            <person name="Vize P.D."/>
            <person name="Zorn A.M."/>
            <person name="Ito M."/>
            <person name="Marcotte E.M."/>
            <person name="Wallingford J.B."/>
            <person name="Ito Y."/>
            <person name="Asashima M."/>
            <person name="Ueno N."/>
            <person name="Matsuda Y."/>
            <person name="Veenstra G.J."/>
            <person name="Fujiyama A."/>
            <person name="Harland R.M."/>
            <person name="Taira M."/>
            <person name="Rokhsar D.S."/>
        </authorList>
    </citation>
    <scope>NUCLEOTIDE SEQUENCE [LARGE SCALE GENOMIC DNA]</scope>
    <source>
        <strain evidence="2">J</strain>
    </source>
</reference>
<gene>
    <name evidence="1" type="ORF">XELAEV_18040988mg</name>
</gene>